<keyword evidence="1" id="KW-0472">Membrane</keyword>
<comment type="caution">
    <text evidence="2">The sequence shown here is derived from an EMBL/GenBank/DDBJ whole genome shotgun (WGS) entry which is preliminary data.</text>
</comment>
<keyword evidence="1" id="KW-1133">Transmembrane helix</keyword>
<dbReference type="EMBL" id="JAFIMR010000002">
    <property type="protein sequence ID" value="KAI1881122.1"/>
    <property type="molecule type" value="Genomic_DNA"/>
</dbReference>
<feature type="transmembrane region" description="Helical" evidence="1">
    <location>
        <begin position="88"/>
        <end position="106"/>
    </location>
</feature>
<protein>
    <submittedName>
        <fullName evidence="2">Uncharacterized protein</fullName>
    </submittedName>
</protein>
<evidence type="ECO:0000313" key="2">
    <source>
        <dbReference type="EMBL" id="KAI1881122.1"/>
    </source>
</evidence>
<sequence>MASKAFFDPMVLFRVAPLVSSTFALRFSVDQYSFLNVLLAQEHREDAKHIIPSYFRIFFRNGIWHIGVLYGVSFGSGIANFFSKPNAAWRWYAAGTALTLAHMAFAPKIMWSIKDLYDDEPKGQGDKHLKKWLDIHVIRSVLADFPAWVCFGIACLKSFQPL</sequence>
<name>A0A9Q0ART8_9PEZI</name>
<evidence type="ECO:0000256" key="1">
    <source>
        <dbReference type="SAM" id="Phobius"/>
    </source>
</evidence>
<feature type="transmembrane region" description="Helical" evidence="1">
    <location>
        <begin position="63"/>
        <end position="82"/>
    </location>
</feature>
<gene>
    <name evidence="2" type="ORF">JX265_001362</name>
</gene>
<keyword evidence="1" id="KW-0812">Transmembrane</keyword>
<dbReference type="Proteomes" id="UP000829685">
    <property type="component" value="Unassembled WGS sequence"/>
</dbReference>
<reference evidence="2" key="1">
    <citation type="submission" date="2021-03" db="EMBL/GenBank/DDBJ databases">
        <title>Revisited historic fungal species revealed as producer of novel bioactive compounds through whole genome sequencing and comparative genomics.</title>
        <authorList>
            <person name="Vignolle G.A."/>
            <person name="Hochenegger N."/>
            <person name="Mach R.L."/>
            <person name="Mach-Aigner A.R."/>
            <person name="Javad Rahimi M."/>
            <person name="Salim K.A."/>
            <person name="Chan C.M."/>
            <person name="Lim L.B.L."/>
            <person name="Cai F."/>
            <person name="Druzhinina I.S."/>
            <person name="U'Ren J.M."/>
            <person name="Derntl C."/>
        </authorList>
    </citation>
    <scope>NUCLEOTIDE SEQUENCE</scope>
    <source>
        <strain evidence="2">TUCIM 5799</strain>
    </source>
</reference>
<dbReference type="AlphaFoldDB" id="A0A9Q0ART8"/>
<keyword evidence="3" id="KW-1185">Reference proteome</keyword>
<accession>A0A9Q0ART8</accession>
<organism evidence="2 3">
    <name type="scientific">Neoarthrinium moseri</name>
    <dbReference type="NCBI Taxonomy" id="1658444"/>
    <lineage>
        <taxon>Eukaryota</taxon>
        <taxon>Fungi</taxon>
        <taxon>Dikarya</taxon>
        <taxon>Ascomycota</taxon>
        <taxon>Pezizomycotina</taxon>
        <taxon>Sordariomycetes</taxon>
        <taxon>Xylariomycetidae</taxon>
        <taxon>Amphisphaeriales</taxon>
        <taxon>Apiosporaceae</taxon>
        <taxon>Neoarthrinium</taxon>
    </lineage>
</organism>
<evidence type="ECO:0000313" key="3">
    <source>
        <dbReference type="Proteomes" id="UP000829685"/>
    </source>
</evidence>
<proteinExistence type="predicted"/>